<feature type="transmembrane region" description="Helical" evidence="6">
    <location>
        <begin position="76"/>
        <end position="98"/>
    </location>
</feature>
<evidence type="ECO:0000313" key="22">
    <source>
        <dbReference type="Proteomes" id="UP000192714"/>
    </source>
</evidence>
<reference evidence="29 30" key="6">
    <citation type="journal article" date="2019" name="Nat. Med.">
        <title>A library of human gut bacterial isolates paired with longitudinal multiomics data enables mechanistic microbiome research.</title>
        <authorList>
            <person name="Poyet M."/>
            <person name="Groussin M."/>
            <person name="Gibbons S.M."/>
            <person name="Avila-Pacheco J."/>
            <person name="Jiang X."/>
            <person name="Kearney S.M."/>
            <person name="Perrotta A.R."/>
            <person name="Berdy B."/>
            <person name="Zhao S."/>
            <person name="Lieberman T.D."/>
            <person name="Swanson P.K."/>
            <person name="Smith M."/>
            <person name="Roesemann S."/>
            <person name="Alexander J.E."/>
            <person name="Rich S.A."/>
            <person name="Livny J."/>
            <person name="Vlamakis H."/>
            <person name="Clish C."/>
            <person name="Bullock K."/>
            <person name="Deik A."/>
            <person name="Scott J."/>
            <person name="Pierce K.A."/>
            <person name="Xavier R.J."/>
            <person name="Alm E.J."/>
        </authorList>
    </citation>
    <scope>NUCLEOTIDE SEQUENCE [LARGE SCALE GENOMIC DNA]</scope>
    <source>
        <strain evidence="10 29">BIOML-A105</strain>
        <strain evidence="11 30">BIOML-A26</strain>
    </source>
</reference>
<dbReference type="Proteomes" id="UP000470926">
    <property type="component" value="Unassembled WGS sequence"/>
</dbReference>
<evidence type="ECO:0000313" key="14">
    <source>
        <dbReference type="EMBL" id="OSG87949.1"/>
    </source>
</evidence>
<dbReference type="Proteomes" id="UP000284589">
    <property type="component" value="Unassembled WGS sequence"/>
</dbReference>
<dbReference type="Proteomes" id="UP000193905">
    <property type="component" value="Unassembled WGS sequence"/>
</dbReference>
<keyword evidence="5 6" id="KW-0472">Membrane</keyword>
<evidence type="ECO:0000313" key="11">
    <source>
        <dbReference type="EMBL" id="KAB6029499.1"/>
    </source>
</evidence>
<dbReference type="OrthoDB" id="3251998at2"/>
<dbReference type="PATRIC" id="fig|1680.6.peg.1424"/>
<comment type="subcellular location">
    <subcellularLocation>
        <location evidence="1">Membrane</location>
        <topology evidence="1">Multi-pass membrane protein</topology>
    </subcellularLocation>
</comment>
<evidence type="ECO:0000313" key="19">
    <source>
        <dbReference type="EMBL" id="RHJ18704.1"/>
    </source>
</evidence>
<evidence type="ECO:0000313" key="10">
    <source>
        <dbReference type="EMBL" id="KAB5887095.1"/>
    </source>
</evidence>
<dbReference type="Proteomes" id="UP000193208">
    <property type="component" value="Unassembled WGS sequence"/>
</dbReference>
<organism evidence="14 24">
    <name type="scientific">Bifidobacterium adolescentis</name>
    <dbReference type="NCBI Taxonomy" id="1680"/>
    <lineage>
        <taxon>Bacteria</taxon>
        <taxon>Bacillati</taxon>
        <taxon>Actinomycetota</taxon>
        <taxon>Actinomycetes</taxon>
        <taxon>Bifidobacteriales</taxon>
        <taxon>Bifidobacteriaceae</taxon>
        <taxon>Bifidobacterium</taxon>
    </lineage>
</organism>
<evidence type="ECO:0000256" key="3">
    <source>
        <dbReference type="ARBA" id="ARBA00022692"/>
    </source>
</evidence>
<dbReference type="Proteomes" id="UP000470200">
    <property type="component" value="Unassembled WGS sequence"/>
</dbReference>
<evidence type="ECO:0000313" key="12">
    <source>
        <dbReference type="EMBL" id="OFA34936.1"/>
    </source>
</evidence>
<reference evidence="12 21" key="3">
    <citation type="submission" date="2016-07" db="EMBL/GenBank/DDBJ databases">
        <title>Draft Genome Sequence of Bifidobacterium adolescentis strain Km 4.</title>
        <authorList>
            <person name="Danilenko V.N."/>
        </authorList>
    </citation>
    <scope>NUCLEOTIDE SEQUENCE [LARGE SCALE GENOMIC DNA]</scope>
    <source>
        <strain evidence="12 21">Km 4</strain>
    </source>
</reference>
<dbReference type="Proteomes" id="UP000464884">
    <property type="component" value="Chromosome"/>
</dbReference>
<dbReference type="CDD" id="cd16914">
    <property type="entry name" value="EcfT"/>
    <property type="match status" value="1"/>
</dbReference>
<reference evidence="9" key="8">
    <citation type="submission" date="2021-08" db="EMBL/GenBank/DDBJ databases">
        <title>Draft genome sequence of the GABA producer Bifidobacterium adolescentis 4-2, isolated from healthy human feces.</title>
        <authorList>
            <person name="Altaib H."/>
            <person name="Niwa R."/>
            <person name="Abe M."/>
            <person name="Suzuki T."/>
        </authorList>
    </citation>
    <scope>NUCLEOTIDE SEQUENCE</scope>
    <source>
        <strain evidence="9">4-2</strain>
    </source>
</reference>
<evidence type="ECO:0000313" key="25">
    <source>
        <dbReference type="Proteomes" id="UP000193664"/>
    </source>
</evidence>
<reference evidence="23 24" key="2">
    <citation type="journal article" date="2016" name="Sci. Rep.">
        <title>Evaluation of genetic diversity among strains of the human gut commensal Bifidobacterium adolescentis.</title>
        <authorList>
            <person name="Duranti S."/>
            <person name="Milani C."/>
            <person name="Lugli G.A."/>
            <person name="Mancabelli L."/>
            <person name="Turroni F."/>
            <person name="Ferrario C."/>
            <person name="Mangifesta M."/>
            <person name="Viappiani A."/>
            <person name="Sanchez B."/>
            <person name="Margolles A."/>
            <person name="van Sinderen D."/>
            <person name="Ventura M."/>
        </authorList>
    </citation>
    <scope>NUCLEOTIDE SEQUENCE [LARGE SCALE GENOMIC DNA]</scope>
    <source>
        <strain evidence="14 24">487B</strain>
        <strain evidence="15 25">AD2-8</strain>
        <strain evidence="16 26">AL46-2</strain>
        <strain evidence="17 23">AL46-7</strain>
    </source>
</reference>
<evidence type="ECO:0000313" key="23">
    <source>
        <dbReference type="Proteomes" id="UP000193208"/>
    </source>
</evidence>
<dbReference type="EMBL" id="BPPZ01000004">
    <property type="protein sequence ID" value="GJD13987.1"/>
    <property type="molecule type" value="Genomic_DNA"/>
</dbReference>
<dbReference type="PANTHER" id="PTHR34857:SF2">
    <property type="entry name" value="SLL0384 PROTEIN"/>
    <property type="match status" value="1"/>
</dbReference>
<evidence type="ECO:0000313" key="8">
    <source>
        <dbReference type="EMBL" id="CUN90235.1"/>
    </source>
</evidence>
<proteinExistence type="predicted"/>
<reference evidence="8 20" key="1">
    <citation type="submission" date="2015-09" db="EMBL/GenBank/DDBJ databases">
        <authorList>
            <consortium name="Pathogen Informatics"/>
        </authorList>
    </citation>
    <scope>NUCLEOTIDE SEQUENCE [LARGE SCALE GENOMIC DNA]</scope>
    <source>
        <strain evidence="8 20">2789STDY5608824</strain>
    </source>
</reference>
<dbReference type="EMBL" id="LNKD01000001">
    <property type="protein sequence ID" value="OSG87949.1"/>
    <property type="molecule type" value="Genomic_DNA"/>
</dbReference>
<feature type="transmembrane region" description="Helical" evidence="6">
    <location>
        <begin position="45"/>
        <end position="64"/>
    </location>
</feature>
<dbReference type="EMBL" id="NAQF01000002">
    <property type="protein sequence ID" value="OQM58534.1"/>
    <property type="molecule type" value="Genomic_DNA"/>
</dbReference>
<dbReference type="Proteomes" id="UP000192714">
    <property type="component" value="Unassembled WGS sequence"/>
</dbReference>
<dbReference type="GO" id="GO:0005886">
    <property type="term" value="C:plasma membrane"/>
    <property type="evidence" value="ECO:0007669"/>
    <property type="project" value="UniProtKB-ARBA"/>
</dbReference>
<reference evidence="18 28" key="7">
    <citation type="submission" date="2019-12" db="EMBL/GenBank/DDBJ databases">
        <title>Draft Genome Sequence of Bifidobacterium adolescentis ZJ2.</title>
        <authorList>
            <person name="Jin Z."/>
        </authorList>
    </citation>
    <scope>NUCLEOTIDE SEQUENCE [LARGE SCALE GENOMIC DNA]</scope>
    <source>
        <strain evidence="18 28">ZJ2</strain>
    </source>
</reference>
<evidence type="ECO:0000313" key="21">
    <source>
        <dbReference type="Proteomes" id="UP000175684"/>
    </source>
</evidence>
<name>A0A076JLY0_BIFAD</name>
<dbReference type="AlphaFoldDB" id="A0A076JLY0"/>
<dbReference type="OMA" id="SWITQPT"/>
<evidence type="ECO:0000313" key="7">
    <source>
        <dbReference type="EMBL" id="BEK82874.1"/>
    </source>
</evidence>
<evidence type="ECO:0000256" key="4">
    <source>
        <dbReference type="ARBA" id="ARBA00022989"/>
    </source>
</evidence>
<evidence type="ECO:0000313" key="20">
    <source>
        <dbReference type="Proteomes" id="UP000095647"/>
    </source>
</evidence>
<evidence type="ECO:0000256" key="1">
    <source>
        <dbReference type="ARBA" id="ARBA00004141"/>
    </source>
</evidence>
<dbReference type="Proteomes" id="UP000886943">
    <property type="component" value="Unassembled WGS sequence"/>
</dbReference>
<dbReference type="EMBL" id="WDFR01000003">
    <property type="protein sequence ID" value="KAB6029499.1"/>
    <property type="molecule type" value="Genomic_DNA"/>
</dbReference>
<dbReference type="EMBL" id="CP047129">
    <property type="protein sequence ID" value="QHB62524.1"/>
    <property type="molecule type" value="Genomic_DNA"/>
</dbReference>
<gene>
    <name evidence="9" type="primary">cbiQ1</name>
    <name evidence="15" type="ORF">AD0028_0854</name>
    <name evidence="16" type="ORF">AL0462_0765</name>
    <name evidence="17" type="ORF">AL0467_0828</name>
    <name evidence="14" type="ORF">B0487_0870</name>
    <name evidence="7" type="ORF">B19861_08160</name>
    <name evidence="13" type="ORF">B5789_0613</name>
    <name evidence="12" type="ORF">BBK15_05555</name>
    <name evidence="9" type="ORF">BIFAD42_09710</name>
    <name evidence="19" type="ORF">DW139_03770</name>
    <name evidence="8" type="ORF">ERS852382_01623</name>
    <name evidence="18" type="ORF">F3K97_04125</name>
    <name evidence="11" type="ORF">GA542_07350</name>
    <name evidence="10" type="ORF">GA629_00465</name>
</gene>
<sequence>MALDPRTKLYLVALANLLLFFHVDVVVESLTVLLLLLPLLGAGRWAAAVRFGCIYVLLLVGTWASTLDDGGSWLHMLGLLCVGIRMMMPCLIAGIYAFTTTTASQFVCALRRMRIPETIVIPCVVCIRFFPTIHDDYHQIRDAMALRGIAQGTFALLRHPAQSLEYILMPLLMNATGVAQDLSVAALTKGIGIRGPHTCHTEIRMHGIDWAWMVICTVPLALGIGGAW</sequence>
<reference evidence="7 31" key="9">
    <citation type="submission" date="2023-06" db="EMBL/GenBank/DDBJ databases">
        <title>Complete Genome Sequences of Bifidobacterium faecale strain JCM19861T was isolated from human faeces by Jung-Hye Choi et al. (2014).</title>
        <authorList>
            <person name="Okuhama S."/>
            <person name="Takahashi H."/>
            <person name="Imaizumi K."/>
            <person name="Nakayama S."/>
            <person name="Ogata Y."/>
            <person name="Suda W."/>
        </authorList>
    </citation>
    <scope>NUCLEOTIDE SEQUENCE [LARGE SCALE GENOMIC DNA]</scope>
    <source>
        <strain evidence="7 31">JCM 19861</strain>
    </source>
</reference>
<evidence type="ECO:0000256" key="6">
    <source>
        <dbReference type="SAM" id="Phobius"/>
    </source>
</evidence>
<keyword evidence="4 6" id="KW-1133">Transmembrane helix</keyword>
<dbReference type="PANTHER" id="PTHR34857">
    <property type="entry name" value="SLL0384 PROTEIN"/>
    <property type="match status" value="1"/>
</dbReference>
<evidence type="ECO:0000313" key="29">
    <source>
        <dbReference type="Proteomes" id="UP000470200"/>
    </source>
</evidence>
<dbReference type="EMBL" id="MAXD01000003">
    <property type="protein sequence ID" value="OFA34936.1"/>
    <property type="molecule type" value="Genomic_DNA"/>
</dbReference>
<dbReference type="Pfam" id="PF02361">
    <property type="entry name" value="CbiQ"/>
    <property type="match status" value="1"/>
</dbReference>
<evidence type="ECO:0000313" key="26">
    <source>
        <dbReference type="Proteomes" id="UP000193905"/>
    </source>
</evidence>
<dbReference type="RefSeq" id="WP_003809409.1">
    <property type="nucleotide sequence ID" value="NZ_JBJNQO010000001.1"/>
</dbReference>
<dbReference type="KEGG" id="badl:BADO_0784"/>
<evidence type="ECO:0000313" key="17">
    <source>
        <dbReference type="EMBL" id="OSH00429.1"/>
    </source>
</evidence>
<evidence type="ECO:0000313" key="24">
    <source>
        <dbReference type="Proteomes" id="UP000193377"/>
    </source>
</evidence>
<evidence type="ECO:0000313" key="30">
    <source>
        <dbReference type="Proteomes" id="UP000470926"/>
    </source>
</evidence>
<dbReference type="EMBL" id="CYYI01000006">
    <property type="protein sequence ID" value="CUN90235.1"/>
    <property type="molecule type" value="Genomic_DNA"/>
</dbReference>
<dbReference type="InterPro" id="IPR051611">
    <property type="entry name" value="ECF_transporter_component"/>
</dbReference>
<dbReference type="Proteomes" id="UP001357973">
    <property type="component" value="Chromosome"/>
</dbReference>
<feature type="transmembrane region" description="Helical" evidence="6">
    <location>
        <begin position="12"/>
        <end position="39"/>
    </location>
</feature>
<dbReference type="EMBL" id="LNKH01000003">
    <property type="protein sequence ID" value="OSG98214.1"/>
    <property type="molecule type" value="Genomic_DNA"/>
</dbReference>
<evidence type="ECO:0000313" key="15">
    <source>
        <dbReference type="EMBL" id="OSG95614.1"/>
    </source>
</evidence>
<dbReference type="Proteomes" id="UP000193664">
    <property type="component" value="Unassembled WGS sequence"/>
</dbReference>
<evidence type="ECO:0000313" key="9">
    <source>
        <dbReference type="EMBL" id="GJD13987.1"/>
    </source>
</evidence>
<dbReference type="EMBL" id="LNKI01000002">
    <property type="protein sequence ID" value="OSH00429.1"/>
    <property type="molecule type" value="Genomic_DNA"/>
</dbReference>
<dbReference type="EMBL" id="WDIP01000001">
    <property type="protein sequence ID" value="KAB5887095.1"/>
    <property type="molecule type" value="Genomic_DNA"/>
</dbReference>
<dbReference type="Proteomes" id="UP000095647">
    <property type="component" value="Unassembled WGS sequence"/>
</dbReference>
<evidence type="ECO:0000313" key="18">
    <source>
        <dbReference type="EMBL" id="QHB62524.1"/>
    </source>
</evidence>
<dbReference type="Proteomes" id="UP000175684">
    <property type="component" value="Unassembled WGS sequence"/>
</dbReference>
<keyword evidence="3 6" id="KW-0812">Transmembrane</keyword>
<dbReference type="EMBL" id="AP028457">
    <property type="protein sequence ID" value="BEK82874.1"/>
    <property type="molecule type" value="Genomic_DNA"/>
</dbReference>
<dbReference type="Proteomes" id="UP000193377">
    <property type="component" value="Unassembled WGS sequence"/>
</dbReference>
<protein>
    <submittedName>
        <fullName evidence="9">ABC transporter permease protein</fullName>
    </submittedName>
    <submittedName>
        <fullName evidence="14">Cobalt ABC transporter permease</fullName>
    </submittedName>
    <submittedName>
        <fullName evidence="7">Energy-coupling factor transporter transmembrane component T</fullName>
    </submittedName>
    <submittedName>
        <fullName evidence="10">Energy-coupling factor transporter transmembrane protein EcfT</fullName>
    </submittedName>
</protein>
<evidence type="ECO:0000256" key="2">
    <source>
        <dbReference type="ARBA" id="ARBA00022475"/>
    </source>
</evidence>
<evidence type="ECO:0000313" key="27">
    <source>
        <dbReference type="Proteomes" id="UP000284589"/>
    </source>
</evidence>
<evidence type="ECO:0000313" key="13">
    <source>
        <dbReference type="EMBL" id="OQM58534.1"/>
    </source>
</evidence>
<reference evidence="13 22" key="4">
    <citation type="submission" date="2017-03" db="EMBL/GenBank/DDBJ databases">
        <title>Maternal inheritance of bifidobacteria.</title>
        <authorList>
            <person name="Lugli G.A."/>
            <person name="Duranti S."/>
            <person name="Milani C."/>
            <person name="Mancabelli L."/>
        </authorList>
    </citation>
    <scope>NUCLEOTIDE SEQUENCE [LARGE SCALE GENOMIC DNA]</scope>
    <source>
        <strain evidence="13 22">1892B</strain>
    </source>
</reference>
<dbReference type="EMBL" id="LNKF01000002">
    <property type="protein sequence ID" value="OSG95614.1"/>
    <property type="molecule type" value="Genomic_DNA"/>
</dbReference>
<dbReference type="eggNOG" id="COG0619">
    <property type="taxonomic scope" value="Bacteria"/>
</dbReference>
<reference evidence="19 27" key="5">
    <citation type="submission" date="2018-08" db="EMBL/GenBank/DDBJ databases">
        <title>A genome reference for cultivated species of the human gut microbiota.</title>
        <authorList>
            <person name="Zou Y."/>
            <person name="Xue W."/>
            <person name="Luo G."/>
        </authorList>
    </citation>
    <scope>NUCLEOTIDE SEQUENCE [LARGE SCALE GENOMIC DNA]</scope>
    <source>
        <strain evidence="19 27">AM12-20</strain>
    </source>
</reference>
<evidence type="ECO:0000313" key="28">
    <source>
        <dbReference type="Proteomes" id="UP000464884"/>
    </source>
</evidence>
<evidence type="ECO:0000256" key="5">
    <source>
        <dbReference type="ARBA" id="ARBA00023136"/>
    </source>
</evidence>
<accession>A0A076JLY0</accession>
<dbReference type="InterPro" id="IPR003339">
    <property type="entry name" value="ABC/ECF_trnsptr_transmembrane"/>
</dbReference>
<keyword evidence="2" id="KW-1003">Cell membrane</keyword>
<dbReference type="EMBL" id="QRLP01000002">
    <property type="protein sequence ID" value="RHJ18704.1"/>
    <property type="molecule type" value="Genomic_DNA"/>
</dbReference>
<keyword evidence="31" id="KW-1185">Reference proteome</keyword>
<evidence type="ECO:0000313" key="31">
    <source>
        <dbReference type="Proteomes" id="UP001357973"/>
    </source>
</evidence>
<evidence type="ECO:0000313" key="16">
    <source>
        <dbReference type="EMBL" id="OSG98214.1"/>
    </source>
</evidence>